<dbReference type="Pfam" id="PF00250">
    <property type="entry name" value="Forkhead"/>
    <property type="match status" value="1"/>
</dbReference>
<dbReference type="InterPro" id="IPR036390">
    <property type="entry name" value="WH_DNA-bd_sf"/>
</dbReference>
<feature type="compositionally biased region" description="Basic and acidic residues" evidence="3">
    <location>
        <begin position="199"/>
        <end position="211"/>
    </location>
</feature>
<dbReference type="Proteomes" id="UP000053664">
    <property type="component" value="Unassembled WGS sequence"/>
</dbReference>
<dbReference type="RefSeq" id="XP_007881622.1">
    <property type="nucleotide sequence ID" value="XM_007883431.1"/>
</dbReference>
<evidence type="ECO:0000256" key="2">
    <source>
        <dbReference type="PROSITE-ProRule" id="PRU00089"/>
    </source>
</evidence>
<reference evidence="5 6" key="1">
    <citation type="journal article" date="2013" name="Plant Cell">
        <title>The transition from a phytopathogenic smut ancestor to an anamorphic biocontrol agent deciphered by comparative whole-genome analysis.</title>
        <authorList>
            <person name="Lefebvre F."/>
            <person name="Joly D.L."/>
            <person name="Labbe C."/>
            <person name="Teichmann B."/>
            <person name="Linning R."/>
            <person name="Belzile F."/>
            <person name="Bakkeren G."/>
            <person name="Belanger R.R."/>
        </authorList>
    </citation>
    <scope>NUCLEOTIDE SEQUENCE [LARGE SCALE GENOMIC DNA]</scope>
    <source>
        <strain evidence="5 6">PF-1</strain>
    </source>
</reference>
<name>A0A061H2U1_9BASI</name>
<keyword evidence="2" id="KW-0539">Nucleus</keyword>
<dbReference type="PANTHER" id="PTHR11829:SF343">
    <property type="entry name" value="FORK-HEAD DOMAIN-CONTAINING PROTEIN"/>
    <property type="match status" value="1"/>
</dbReference>
<dbReference type="GO" id="GO:0000978">
    <property type="term" value="F:RNA polymerase II cis-regulatory region sequence-specific DNA binding"/>
    <property type="evidence" value="ECO:0007669"/>
    <property type="project" value="TreeGrafter"/>
</dbReference>
<comment type="subcellular location">
    <subcellularLocation>
        <location evidence="2">Nucleus</location>
    </subcellularLocation>
</comment>
<feature type="domain" description="Fork-head" evidence="4">
    <location>
        <begin position="38"/>
        <end position="131"/>
    </location>
</feature>
<dbReference type="PANTHER" id="PTHR11829">
    <property type="entry name" value="FORKHEAD BOX PROTEIN"/>
    <property type="match status" value="1"/>
</dbReference>
<gene>
    <name evidence="5" type="ORF">PFL1_05895</name>
</gene>
<dbReference type="HOGENOM" id="CLU_883177_0_0_1"/>
<evidence type="ECO:0000256" key="3">
    <source>
        <dbReference type="SAM" id="MobiDB-lite"/>
    </source>
</evidence>
<feature type="region of interest" description="Disordered" evidence="3">
    <location>
        <begin position="292"/>
        <end position="315"/>
    </location>
</feature>
<dbReference type="PRINTS" id="PR00053">
    <property type="entry name" value="FORKHEAD"/>
</dbReference>
<dbReference type="eggNOG" id="KOG2294">
    <property type="taxonomic scope" value="Eukaryota"/>
</dbReference>
<dbReference type="PROSITE" id="PS50039">
    <property type="entry name" value="FORK_HEAD_3"/>
    <property type="match status" value="1"/>
</dbReference>
<protein>
    <recommendedName>
        <fullName evidence="4">Fork-head domain-containing protein</fullName>
    </recommendedName>
</protein>
<dbReference type="Gene3D" id="1.10.10.10">
    <property type="entry name" value="Winged helix-like DNA-binding domain superfamily/Winged helix DNA-binding domain"/>
    <property type="match status" value="1"/>
</dbReference>
<keyword evidence="1 2" id="KW-0238">DNA-binding</keyword>
<dbReference type="AlphaFoldDB" id="A0A061H2U1"/>
<dbReference type="EMBL" id="KE361644">
    <property type="protein sequence ID" value="EPQ26574.1"/>
    <property type="molecule type" value="Genomic_DNA"/>
</dbReference>
<dbReference type="InterPro" id="IPR036388">
    <property type="entry name" value="WH-like_DNA-bd_sf"/>
</dbReference>
<dbReference type="GO" id="GO:0000981">
    <property type="term" value="F:DNA-binding transcription factor activity, RNA polymerase II-specific"/>
    <property type="evidence" value="ECO:0007669"/>
    <property type="project" value="TreeGrafter"/>
</dbReference>
<dbReference type="SUPFAM" id="SSF46785">
    <property type="entry name" value="Winged helix' DNA-binding domain"/>
    <property type="match status" value="1"/>
</dbReference>
<dbReference type="InterPro" id="IPR050211">
    <property type="entry name" value="FOX_domain-containing"/>
</dbReference>
<evidence type="ECO:0000313" key="6">
    <source>
        <dbReference type="Proteomes" id="UP000053664"/>
    </source>
</evidence>
<evidence type="ECO:0000256" key="1">
    <source>
        <dbReference type="ARBA" id="ARBA00023125"/>
    </source>
</evidence>
<dbReference type="GeneID" id="19319978"/>
<feature type="compositionally biased region" description="Polar residues" evidence="3">
    <location>
        <begin position="168"/>
        <end position="183"/>
    </location>
</feature>
<dbReference type="OrthoDB" id="5954824at2759"/>
<dbReference type="GO" id="GO:0005634">
    <property type="term" value="C:nucleus"/>
    <property type="evidence" value="ECO:0007669"/>
    <property type="project" value="UniProtKB-SubCell"/>
</dbReference>
<organism evidence="5 6">
    <name type="scientific">Pseudozyma flocculosa PF-1</name>
    <dbReference type="NCBI Taxonomy" id="1277687"/>
    <lineage>
        <taxon>Eukaryota</taxon>
        <taxon>Fungi</taxon>
        <taxon>Dikarya</taxon>
        <taxon>Basidiomycota</taxon>
        <taxon>Ustilaginomycotina</taxon>
        <taxon>Ustilaginomycetes</taxon>
        <taxon>Ustilaginales</taxon>
        <taxon>Ustilaginaceae</taxon>
        <taxon>Pseudozyma</taxon>
    </lineage>
</organism>
<evidence type="ECO:0000259" key="4">
    <source>
        <dbReference type="PROSITE" id="PS50039"/>
    </source>
</evidence>
<dbReference type="SMART" id="SM00339">
    <property type="entry name" value="FH"/>
    <property type="match status" value="1"/>
</dbReference>
<proteinExistence type="predicted"/>
<feature type="compositionally biased region" description="Low complexity" evidence="3">
    <location>
        <begin position="133"/>
        <end position="167"/>
    </location>
</feature>
<evidence type="ECO:0000313" key="5">
    <source>
        <dbReference type="EMBL" id="EPQ26574.1"/>
    </source>
</evidence>
<dbReference type="CDD" id="cd00059">
    <property type="entry name" value="FH_FOX"/>
    <property type="match status" value="1"/>
</dbReference>
<feature type="region of interest" description="Disordered" evidence="3">
    <location>
        <begin position="129"/>
        <end position="211"/>
    </location>
</feature>
<dbReference type="KEGG" id="pfp:PFL1_05895"/>
<accession>A0A061H2U1</accession>
<feature type="DNA-binding region" description="Fork-head" evidence="2">
    <location>
        <begin position="38"/>
        <end position="131"/>
    </location>
</feature>
<dbReference type="InterPro" id="IPR001766">
    <property type="entry name" value="Fork_head_dom"/>
</dbReference>
<sequence length="315" mass="35078">MEAALEAMYAAPGWAASNARRFYIEEWTRMLPGSPHQRPPYPYTEIIKIAILKSPQRRLTLSQLYAECSSKFPYFASVGTTDSWKNTLRHNLSTQRYFVKLNREVNAPGKGHYWTFDAQVEQDVVLSRRRRPQLSAHHSLASSPPSASTLTLQLSPVGPHQHPQQQPSTPESLWRSRTGSCSPLSRAHPYRYDSGGARGRPEGEFDASDDPRAARGLLLQGAWIDRFQRRDVGAGGGDGASHEVGAEHARSALAVEGDRGQETRILPPLASLSIQSYTELHPKRPRRSMSDHFLSHPIPTRAPSASIVSRRRGTS</sequence>